<protein>
    <submittedName>
        <fullName evidence="2">Uncharacterized protein</fullName>
    </submittedName>
</protein>
<evidence type="ECO:0000256" key="1">
    <source>
        <dbReference type="SAM" id="MobiDB-lite"/>
    </source>
</evidence>
<sequence length="294" mass="30779">MEPEGVRGSPEGGGVALDRSPPPTAHIPRPGGSRRWPGGCCPHTPALQHLSLGCFQCRLLSLSPDCCGGESGCPRLPAARAPTQPRLLPKQSRASAAEWEQTASSVPGSAGCKHRLLPSSQAGRCAGCKLAHGGVDLRHRGRWHMEGCAGMGTGTGVESPGRCVRGWTLAQVHVCGDGPWHRYMCAGMDPGTGTCVRGWTLAQGKRAQGDVCGDGPWHRYMCAGMDPGTGTCVRGWTLAQVHVCGDGPWHRHVCAGTDPGTGTCVRGRTLAQVHVCGDGPWHRYMCAGMNPGTG</sequence>
<gene>
    <name evidence="2" type="ORF">NDU88_000390</name>
</gene>
<dbReference type="Proteomes" id="UP001066276">
    <property type="component" value="Chromosome 6"/>
</dbReference>
<dbReference type="AlphaFoldDB" id="A0AAV7Q6W8"/>
<evidence type="ECO:0000313" key="3">
    <source>
        <dbReference type="Proteomes" id="UP001066276"/>
    </source>
</evidence>
<feature type="region of interest" description="Disordered" evidence="1">
    <location>
        <begin position="1"/>
        <end position="31"/>
    </location>
</feature>
<evidence type="ECO:0000313" key="2">
    <source>
        <dbReference type="EMBL" id="KAJ1133918.1"/>
    </source>
</evidence>
<proteinExistence type="predicted"/>
<reference evidence="2" key="1">
    <citation type="journal article" date="2022" name="bioRxiv">
        <title>Sequencing and chromosome-scale assembly of the giantPleurodeles waltlgenome.</title>
        <authorList>
            <person name="Brown T."/>
            <person name="Elewa A."/>
            <person name="Iarovenko S."/>
            <person name="Subramanian E."/>
            <person name="Araus A.J."/>
            <person name="Petzold A."/>
            <person name="Susuki M."/>
            <person name="Suzuki K.-i.T."/>
            <person name="Hayashi T."/>
            <person name="Toyoda A."/>
            <person name="Oliveira C."/>
            <person name="Osipova E."/>
            <person name="Leigh N.D."/>
            <person name="Simon A."/>
            <person name="Yun M.H."/>
        </authorList>
    </citation>
    <scope>NUCLEOTIDE SEQUENCE</scope>
    <source>
        <strain evidence="2">20211129_DDA</strain>
        <tissue evidence="2">Liver</tissue>
    </source>
</reference>
<accession>A0AAV7Q6W8</accession>
<name>A0AAV7Q6W8_PLEWA</name>
<keyword evidence="3" id="KW-1185">Reference proteome</keyword>
<comment type="caution">
    <text evidence="2">The sequence shown here is derived from an EMBL/GenBank/DDBJ whole genome shotgun (WGS) entry which is preliminary data.</text>
</comment>
<dbReference type="EMBL" id="JANPWB010000010">
    <property type="protein sequence ID" value="KAJ1133918.1"/>
    <property type="molecule type" value="Genomic_DNA"/>
</dbReference>
<organism evidence="2 3">
    <name type="scientific">Pleurodeles waltl</name>
    <name type="common">Iberian ribbed newt</name>
    <dbReference type="NCBI Taxonomy" id="8319"/>
    <lineage>
        <taxon>Eukaryota</taxon>
        <taxon>Metazoa</taxon>
        <taxon>Chordata</taxon>
        <taxon>Craniata</taxon>
        <taxon>Vertebrata</taxon>
        <taxon>Euteleostomi</taxon>
        <taxon>Amphibia</taxon>
        <taxon>Batrachia</taxon>
        <taxon>Caudata</taxon>
        <taxon>Salamandroidea</taxon>
        <taxon>Salamandridae</taxon>
        <taxon>Pleurodelinae</taxon>
        <taxon>Pleurodeles</taxon>
    </lineage>
</organism>